<dbReference type="RefSeq" id="XP_014654273.1">
    <property type="nucleotide sequence ID" value="XM_014798787.1"/>
</dbReference>
<dbReference type="EMBL" id="DF830086">
    <property type="protein sequence ID" value="GAK67625.1"/>
    <property type="molecule type" value="Genomic_DNA"/>
</dbReference>
<dbReference type="Proteomes" id="UP000053758">
    <property type="component" value="Unassembled WGS sequence"/>
</dbReference>
<dbReference type="PANTHER" id="PTHR48112:SF22">
    <property type="entry name" value="MITOCHONDRIAL TRANSCRIPTION FACTOR A, ISOFORM B"/>
    <property type="match status" value="1"/>
</dbReference>
<name>A0A081CLS9_PSEA2</name>
<feature type="compositionally biased region" description="Basic residues" evidence="3">
    <location>
        <begin position="258"/>
        <end position="267"/>
    </location>
</feature>
<dbReference type="Gene3D" id="1.10.30.10">
    <property type="entry name" value="High mobility group box domain"/>
    <property type="match status" value="1"/>
</dbReference>
<feature type="compositionally biased region" description="Polar residues" evidence="3">
    <location>
        <begin position="1"/>
        <end position="17"/>
    </location>
</feature>
<dbReference type="FunFam" id="1.10.30.10:FF:000049">
    <property type="entry name" value="Related to NHP6B-nonhistone chromosomal protein"/>
    <property type="match status" value="1"/>
</dbReference>
<evidence type="ECO:0000313" key="5">
    <source>
        <dbReference type="EMBL" id="GAK67625.1"/>
    </source>
</evidence>
<evidence type="ECO:0000256" key="3">
    <source>
        <dbReference type="SAM" id="MobiDB-lite"/>
    </source>
</evidence>
<reference evidence="5" key="1">
    <citation type="submission" date="2014-07" db="EMBL/GenBank/DDBJ databases">
        <title>Draft genome sequence of the yeast Pseudozyma antarctica JCM 10317 known as a producer of lipase B which used in a wide range of industrial applications.</title>
        <authorList>
            <person name="Morita T."/>
            <person name="Saika A."/>
            <person name="Koike H."/>
        </authorList>
    </citation>
    <scope>NUCLEOTIDE SEQUENCE</scope>
    <source>
        <strain evidence="5">JCM 10317</strain>
    </source>
</reference>
<dbReference type="GO" id="GO:0005634">
    <property type="term" value="C:nucleus"/>
    <property type="evidence" value="ECO:0007669"/>
    <property type="project" value="UniProtKB-UniRule"/>
</dbReference>
<protein>
    <submittedName>
        <fullName evidence="5">HMG-box</fullName>
    </submittedName>
</protein>
<organism evidence="5">
    <name type="scientific">Pseudozyma antarctica</name>
    <name type="common">Yeast</name>
    <name type="synonym">Candida antarctica</name>
    <dbReference type="NCBI Taxonomy" id="84753"/>
    <lineage>
        <taxon>Eukaryota</taxon>
        <taxon>Fungi</taxon>
        <taxon>Dikarya</taxon>
        <taxon>Basidiomycota</taxon>
        <taxon>Ustilaginomycotina</taxon>
        <taxon>Ustilaginomycetes</taxon>
        <taxon>Ustilaginales</taxon>
        <taxon>Ustilaginaceae</taxon>
        <taxon>Moesziomyces</taxon>
    </lineage>
</organism>
<dbReference type="PROSITE" id="PS50118">
    <property type="entry name" value="HMG_BOX_2"/>
    <property type="match status" value="1"/>
</dbReference>
<feature type="DNA-binding region" description="HMG box" evidence="2">
    <location>
        <begin position="275"/>
        <end position="343"/>
    </location>
</feature>
<dbReference type="SUPFAM" id="SSF47095">
    <property type="entry name" value="HMG-box"/>
    <property type="match status" value="1"/>
</dbReference>
<keyword evidence="2" id="KW-0539">Nucleus</keyword>
<dbReference type="InterPro" id="IPR050342">
    <property type="entry name" value="HMGB"/>
</dbReference>
<dbReference type="Pfam" id="PF00505">
    <property type="entry name" value="HMG_box"/>
    <property type="match status" value="1"/>
</dbReference>
<evidence type="ECO:0000313" key="6">
    <source>
        <dbReference type="Proteomes" id="UP000053758"/>
    </source>
</evidence>
<evidence type="ECO:0000256" key="2">
    <source>
        <dbReference type="PROSITE-ProRule" id="PRU00267"/>
    </source>
</evidence>
<accession>A0A081CLS9</accession>
<dbReference type="PANTHER" id="PTHR48112">
    <property type="entry name" value="HIGH MOBILITY GROUP PROTEIN DSP1"/>
    <property type="match status" value="1"/>
</dbReference>
<keyword evidence="6" id="KW-1185">Reference proteome</keyword>
<dbReference type="GeneID" id="26306680"/>
<evidence type="ECO:0000256" key="1">
    <source>
        <dbReference type="ARBA" id="ARBA00023125"/>
    </source>
</evidence>
<dbReference type="AlphaFoldDB" id="A0A081CLS9"/>
<dbReference type="InterPro" id="IPR036910">
    <property type="entry name" value="HMG_box_dom_sf"/>
</dbReference>
<dbReference type="InterPro" id="IPR009071">
    <property type="entry name" value="HMG_box_dom"/>
</dbReference>
<proteinExistence type="predicted"/>
<sequence>MGLTASCPQRSPANDASTVPAAHRARSKPARRLVSTPLRPDATMSSTNSNADLDLILLLPFTSWFLLCCSWQLDALVAILGGYDDRRHSDDPPVFAIDIAAASDSDVHTPPTIFADMNAANFDQYGLLSHQHASHHHQQQPHHQFNSALAHSGAQGDDIFIARQTMFDAVSRLSAQLRHAADSCDAFVKVVARQNPNVAALVLAQQGNVSSAGGASVPSTFDFLNNIANGSHAVSTAGAETAAAAGTGGANGKEAKKLSKLQKRKEKRLRDPDAPKRPPSAYLLFQNEVRQEIRKKHPGLPYSSVLRKVSEAWKELTDEQQKVYHDKTTENMVTWNQQKKEHEANMNPISLDP</sequence>
<feature type="region of interest" description="Disordered" evidence="3">
    <location>
        <begin position="1"/>
        <end position="45"/>
    </location>
</feature>
<dbReference type="GO" id="GO:0003677">
    <property type="term" value="F:DNA binding"/>
    <property type="evidence" value="ECO:0007669"/>
    <property type="project" value="UniProtKB-UniRule"/>
</dbReference>
<keyword evidence="1 2" id="KW-0238">DNA-binding</keyword>
<feature type="domain" description="HMG box" evidence="4">
    <location>
        <begin position="275"/>
        <end position="343"/>
    </location>
</feature>
<dbReference type="HOGENOM" id="CLU_067364_0_0_1"/>
<feature type="region of interest" description="Disordered" evidence="3">
    <location>
        <begin position="244"/>
        <end position="280"/>
    </location>
</feature>
<dbReference type="CDD" id="cd22012">
    <property type="entry name" value="HMG-box_ABF2_IXR1-like_rpt2"/>
    <property type="match status" value="1"/>
</dbReference>
<dbReference type="SMART" id="SM00398">
    <property type="entry name" value="HMG"/>
    <property type="match status" value="1"/>
</dbReference>
<evidence type="ECO:0000259" key="4">
    <source>
        <dbReference type="PROSITE" id="PS50118"/>
    </source>
</evidence>
<gene>
    <name evidence="5" type="ORF">PAN0_019d5853</name>
</gene>